<feature type="domain" description="RING-type" evidence="11">
    <location>
        <begin position="372"/>
        <end position="430"/>
    </location>
</feature>
<comment type="pathway">
    <text evidence="2 9">Protein modification; protein ubiquitination.</text>
</comment>
<feature type="compositionally biased region" description="Polar residues" evidence="10">
    <location>
        <begin position="123"/>
        <end position="133"/>
    </location>
</feature>
<dbReference type="Gene3D" id="3.30.390.130">
    <property type="match status" value="1"/>
</dbReference>
<dbReference type="Pfam" id="PF18102">
    <property type="entry name" value="DTC"/>
    <property type="match status" value="1"/>
</dbReference>
<evidence type="ECO:0000256" key="10">
    <source>
        <dbReference type="SAM" id="MobiDB-lite"/>
    </source>
</evidence>
<dbReference type="GO" id="GO:0016567">
    <property type="term" value="P:protein ubiquitination"/>
    <property type="evidence" value="ECO:0007669"/>
    <property type="project" value="UniProtKB-UniRule"/>
</dbReference>
<evidence type="ECO:0000313" key="14">
    <source>
        <dbReference type="RefSeq" id="XP_018021685.1"/>
    </source>
</evidence>
<evidence type="ECO:0000313" key="12">
    <source>
        <dbReference type="EMBL" id="KAA0198941.1"/>
    </source>
</evidence>
<feature type="compositionally biased region" description="Polar residues" evidence="10">
    <location>
        <begin position="202"/>
        <end position="214"/>
    </location>
</feature>
<dbReference type="AlphaFoldDB" id="A0A6A0H598"/>
<protein>
    <recommendedName>
        <fullName evidence="9">E3 ubiquitin-protein ligase</fullName>
        <ecNumber evidence="9">2.3.2.27</ecNumber>
    </recommendedName>
</protein>
<dbReference type="Proteomes" id="UP000694843">
    <property type="component" value="Unplaced"/>
</dbReference>
<feature type="region of interest" description="Disordered" evidence="10">
    <location>
        <begin position="202"/>
        <end position="243"/>
    </location>
</feature>
<dbReference type="UniPathway" id="UPA00143"/>
<gene>
    <name evidence="14" type="primary">LOC108677892</name>
    <name evidence="12" type="ORF">HAZT_HAZT005926</name>
</gene>
<keyword evidence="9" id="KW-0963">Cytoplasm</keyword>
<keyword evidence="4 9" id="KW-0808">Transferase</keyword>
<dbReference type="GO" id="GO:0005737">
    <property type="term" value="C:cytoplasm"/>
    <property type="evidence" value="ECO:0007669"/>
    <property type="project" value="UniProtKB-SubCell"/>
</dbReference>
<feature type="region of interest" description="Disordered" evidence="10">
    <location>
        <begin position="300"/>
        <end position="326"/>
    </location>
</feature>
<dbReference type="OrthoDB" id="2449614at2759"/>
<dbReference type="Gene3D" id="3.30.40.10">
    <property type="entry name" value="Zinc/RING finger domain, C3HC4 (zinc finger)"/>
    <property type="match status" value="1"/>
</dbReference>
<evidence type="ECO:0000256" key="6">
    <source>
        <dbReference type="ARBA" id="ARBA00022771"/>
    </source>
</evidence>
<feature type="region of interest" description="Disordered" evidence="10">
    <location>
        <begin position="1"/>
        <end position="133"/>
    </location>
</feature>
<dbReference type="InterPro" id="IPR039396">
    <property type="entry name" value="Deltex_C"/>
</dbReference>
<evidence type="ECO:0000256" key="4">
    <source>
        <dbReference type="ARBA" id="ARBA00022679"/>
    </source>
</evidence>
<dbReference type="InterPro" id="IPR039398">
    <property type="entry name" value="Deltex_fam"/>
</dbReference>
<dbReference type="RefSeq" id="XP_018021685.1">
    <property type="nucleotide sequence ID" value="XM_018166196.2"/>
</dbReference>
<reference evidence="12" key="1">
    <citation type="submission" date="2014-08" db="EMBL/GenBank/DDBJ databases">
        <authorList>
            <person name="Murali S."/>
            <person name="Richards S."/>
            <person name="Bandaranaike D."/>
            <person name="Bellair M."/>
            <person name="Blankenburg K."/>
            <person name="Chao H."/>
            <person name="Dinh H."/>
            <person name="Doddapaneni H."/>
            <person name="Dugan-Rocha S."/>
            <person name="Elkadiri S."/>
            <person name="Gnanaolivu R."/>
            <person name="Hughes D."/>
            <person name="Lee S."/>
            <person name="Li M."/>
            <person name="Ming W."/>
            <person name="Munidasa M."/>
            <person name="Muniz J."/>
            <person name="Nguyen L."/>
            <person name="Osuji N."/>
            <person name="Pu L.-L."/>
            <person name="Puazo M."/>
            <person name="Skinner E."/>
            <person name="Qu C."/>
            <person name="Quiroz J."/>
            <person name="Raj R."/>
            <person name="Weissenberger G."/>
            <person name="Xin Y."/>
            <person name="Zou X."/>
            <person name="Han Y."/>
            <person name="Worley K."/>
            <person name="Muzny D."/>
            <person name="Gibbs R."/>
        </authorList>
    </citation>
    <scope>NUCLEOTIDE SEQUENCE</scope>
    <source>
        <strain evidence="12">HAZT.00-mixed</strain>
        <tissue evidence="12">Whole organism</tissue>
    </source>
</reference>
<dbReference type="KEGG" id="hazt:108677892"/>
<keyword evidence="5 9" id="KW-0479">Metal-binding</keyword>
<dbReference type="InterPro" id="IPR013083">
    <property type="entry name" value="Znf_RING/FYVE/PHD"/>
</dbReference>
<dbReference type="PROSITE" id="PS50089">
    <property type="entry name" value="ZF_RING_2"/>
    <property type="match status" value="1"/>
</dbReference>
<dbReference type="SUPFAM" id="SSF57850">
    <property type="entry name" value="RING/U-box"/>
    <property type="match status" value="1"/>
</dbReference>
<dbReference type="InterPro" id="IPR001841">
    <property type="entry name" value="Znf_RING"/>
</dbReference>
<evidence type="ECO:0000256" key="7">
    <source>
        <dbReference type="ARBA" id="ARBA00022833"/>
    </source>
</evidence>
<dbReference type="SMART" id="SM00184">
    <property type="entry name" value="RING"/>
    <property type="match status" value="1"/>
</dbReference>
<dbReference type="EC" id="2.3.2.27" evidence="9"/>
<dbReference type="PANTHER" id="PTHR12622">
    <property type="entry name" value="DELTEX-RELATED"/>
    <property type="match status" value="1"/>
</dbReference>
<sequence length="571" mass="62305">MSNGNNDKLSGDENGRFGRSNNFEKEDSKSRVRTEIDVNMRTLGIKASVTIDNNSFSLRRSSSREGEGPSNPVNRRYASAGDGHSQNFQRSNHEPSVPSSERSDVEKTKLYRTRAFAGKDNHSNASLSSRSQGFEESFQISINESGARSKSKACFKPAANVEPSNSEYSQLENGLFLLNGVEYTQEELDFLLENSLPQCKPQPQVNLASRQPSATDIAPSRKRHNPPKESYNERPAIASQKVDMSAGESSLGLDVREDLVHTLGDVKKLGNDIYDIGGLMLSKKEFEFIMNQSGPDVCSTTSRGSFLGATSSPRTYEETSNDSSYGESTHKNFVAYQQIFRKQPSTAAEKLLAASSQELEVSPYLGEELAKCPVCLGGLSEASPQQDRASTSRGLVGAVMLANCGHCFHCCCLLPLLLTAAQSFSCPVCRTLHGAVTGTQPVGGRMSSRVENFSLPGFPSSDTIVILYEIPEGVQGPEHPHPGQPYHLNGFPRKAYLPDTHKGNKVLALLKTAFERRLVFTVGYSATSLQPDCVIWGGISHKTLVKDAKFGYPDDKYLDTVLMELAALCVA</sequence>
<evidence type="ECO:0000256" key="2">
    <source>
        <dbReference type="ARBA" id="ARBA00004906"/>
    </source>
</evidence>
<dbReference type="EMBL" id="JQDR03007219">
    <property type="protein sequence ID" value="KAA0198941.1"/>
    <property type="molecule type" value="Genomic_DNA"/>
</dbReference>
<reference evidence="12" key="2">
    <citation type="journal article" date="2018" name="Environ. Sci. Technol.">
        <title>The Toxicogenome of Hyalella azteca: A Model for Sediment Ecotoxicology and Evolutionary Toxicology.</title>
        <authorList>
            <person name="Poynton H.C."/>
            <person name="Hasenbein S."/>
            <person name="Benoit J.B."/>
            <person name="Sepulveda M.S."/>
            <person name="Poelchau M.F."/>
            <person name="Hughes D.S.T."/>
            <person name="Murali S.C."/>
            <person name="Chen S."/>
            <person name="Glastad K.M."/>
            <person name="Goodisman M.A.D."/>
            <person name="Werren J.H."/>
            <person name="Vineis J.H."/>
            <person name="Bowen J.L."/>
            <person name="Friedrich M."/>
            <person name="Jones J."/>
            <person name="Robertson H.M."/>
            <person name="Feyereisen R."/>
            <person name="Mechler-Hickson A."/>
            <person name="Mathers N."/>
            <person name="Lee C.E."/>
            <person name="Colbourne J.K."/>
            <person name="Biales A."/>
            <person name="Johnston J.S."/>
            <person name="Wellborn G.A."/>
            <person name="Rosendale A.J."/>
            <person name="Cridge A.G."/>
            <person name="Munoz-Torres M.C."/>
            <person name="Bain P.A."/>
            <person name="Manny A.R."/>
            <person name="Major K.M."/>
            <person name="Lambert F.N."/>
            <person name="Vulpe C.D."/>
            <person name="Tuck P."/>
            <person name="Blalock B.J."/>
            <person name="Lin Y.Y."/>
            <person name="Smith M.E."/>
            <person name="Ochoa-Acuna H."/>
            <person name="Chen M.M."/>
            <person name="Childers C.P."/>
            <person name="Qu J."/>
            <person name="Dugan S."/>
            <person name="Lee S.L."/>
            <person name="Chao H."/>
            <person name="Dinh H."/>
            <person name="Han Y."/>
            <person name="Doddapaneni H."/>
            <person name="Worley K.C."/>
            <person name="Muzny D.M."/>
            <person name="Gibbs R.A."/>
            <person name="Richards S."/>
        </authorList>
    </citation>
    <scope>NUCLEOTIDE SEQUENCE</scope>
    <source>
        <strain evidence="12">HAZT.00-mixed</strain>
        <tissue evidence="12">Whole organism</tissue>
    </source>
</reference>
<evidence type="ECO:0000313" key="13">
    <source>
        <dbReference type="Proteomes" id="UP000694843"/>
    </source>
</evidence>
<evidence type="ECO:0000256" key="9">
    <source>
        <dbReference type="RuleBase" id="RU367105"/>
    </source>
</evidence>
<accession>A0A6A0H598</accession>
<organism evidence="12">
    <name type="scientific">Hyalella azteca</name>
    <name type="common">Amphipod</name>
    <dbReference type="NCBI Taxonomy" id="294128"/>
    <lineage>
        <taxon>Eukaryota</taxon>
        <taxon>Metazoa</taxon>
        <taxon>Ecdysozoa</taxon>
        <taxon>Arthropoda</taxon>
        <taxon>Crustacea</taxon>
        <taxon>Multicrustacea</taxon>
        <taxon>Malacostraca</taxon>
        <taxon>Eumalacostraca</taxon>
        <taxon>Peracarida</taxon>
        <taxon>Amphipoda</taxon>
        <taxon>Senticaudata</taxon>
        <taxon>Talitrida</taxon>
        <taxon>Talitroidea</taxon>
        <taxon>Hyalellidae</taxon>
        <taxon>Hyalella</taxon>
    </lineage>
</organism>
<reference evidence="14" key="4">
    <citation type="submission" date="2025-04" db="UniProtKB">
        <authorList>
            <consortium name="RefSeq"/>
        </authorList>
    </citation>
    <scope>IDENTIFICATION</scope>
    <source>
        <tissue evidence="14">Whole organism</tissue>
    </source>
</reference>
<evidence type="ECO:0000256" key="8">
    <source>
        <dbReference type="PROSITE-ProRule" id="PRU00175"/>
    </source>
</evidence>
<evidence type="ECO:0000256" key="5">
    <source>
        <dbReference type="ARBA" id="ARBA00022723"/>
    </source>
</evidence>
<dbReference type="GeneID" id="108677892"/>
<dbReference type="GO" id="GO:0008270">
    <property type="term" value="F:zinc ion binding"/>
    <property type="evidence" value="ECO:0007669"/>
    <property type="project" value="UniProtKB-KW"/>
</dbReference>
<dbReference type="CDD" id="cd09633">
    <property type="entry name" value="Deltex_C"/>
    <property type="match status" value="1"/>
</dbReference>
<evidence type="ECO:0000259" key="11">
    <source>
        <dbReference type="PROSITE" id="PS50089"/>
    </source>
</evidence>
<proteinExistence type="inferred from homology"/>
<keyword evidence="6 8" id="KW-0863">Zinc-finger</keyword>
<feature type="compositionally biased region" description="Polar residues" evidence="10">
    <location>
        <begin position="300"/>
        <end position="314"/>
    </location>
</feature>
<dbReference type="InterPro" id="IPR039399">
    <property type="entry name" value="Deltex_C_sf"/>
</dbReference>
<comment type="similarity">
    <text evidence="3 9">Belongs to the Deltex family.</text>
</comment>
<comment type="subcellular location">
    <subcellularLocation>
        <location evidence="9">Cytoplasm</location>
    </subcellularLocation>
</comment>
<keyword evidence="13" id="KW-1185">Reference proteome</keyword>
<name>A0A6A0H598_HYAAZ</name>
<dbReference type="GO" id="GO:0007219">
    <property type="term" value="P:Notch signaling pathway"/>
    <property type="evidence" value="ECO:0007669"/>
    <property type="project" value="InterPro"/>
</dbReference>
<evidence type="ECO:0000256" key="3">
    <source>
        <dbReference type="ARBA" id="ARBA00009413"/>
    </source>
</evidence>
<dbReference type="GO" id="GO:0061630">
    <property type="term" value="F:ubiquitin protein ligase activity"/>
    <property type="evidence" value="ECO:0007669"/>
    <property type="project" value="UniProtKB-UniRule"/>
</dbReference>
<keyword evidence="7 9" id="KW-0862">Zinc</keyword>
<dbReference type="Proteomes" id="UP000711488">
    <property type="component" value="Unassembled WGS sequence"/>
</dbReference>
<feature type="compositionally biased region" description="Basic and acidic residues" evidence="10">
    <location>
        <begin position="9"/>
        <end position="38"/>
    </location>
</feature>
<evidence type="ECO:0000256" key="1">
    <source>
        <dbReference type="ARBA" id="ARBA00000900"/>
    </source>
</evidence>
<reference evidence="12" key="3">
    <citation type="submission" date="2019-06" db="EMBL/GenBank/DDBJ databases">
        <authorList>
            <person name="Poynton C."/>
            <person name="Hasenbein S."/>
            <person name="Benoit J.B."/>
            <person name="Sepulveda M.S."/>
            <person name="Poelchau M.F."/>
            <person name="Murali S.C."/>
            <person name="Chen S."/>
            <person name="Glastad K.M."/>
            <person name="Werren J.H."/>
            <person name="Vineis J.H."/>
            <person name="Bowen J.L."/>
            <person name="Friedrich M."/>
            <person name="Jones J."/>
            <person name="Robertson H.M."/>
            <person name="Feyereisen R."/>
            <person name="Mechler-Hickson A."/>
            <person name="Mathers N."/>
            <person name="Lee C.E."/>
            <person name="Colbourne J.K."/>
            <person name="Biales A."/>
            <person name="Johnston J.S."/>
            <person name="Wellborn G.A."/>
            <person name="Rosendale A.J."/>
            <person name="Cridge A.G."/>
            <person name="Munoz-Torres M.C."/>
            <person name="Bain P.A."/>
            <person name="Manny A.R."/>
            <person name="Major K.M."/>
            <person name="Lambert F.N."/>
            <person name="Vulpe C.D."/>
            <person name="Tuck P."/>
            <person name="Blalock B.J."/>
            <person name="Lin Y.-Y."/>
            <person name="Smith M.E."/>
            <person name="Ochoa-Acuna H."/>
            <person name="Chen M.-J.M."/>
            <person name="Childers C.P."/>
            <person name="Qu J."/>
            <person name="Dugan S."/>
            <person name="Lee S.L."/>
            <person name="Chao H."/>
            <person name="Dinh H."/>
            <person name="Han Y."/>
            <person name="Doddapaneni H."/>
            <person name="Worley K.C."/>
            <person name="Muzny D.M."/>
            <person name="Gibbs R.A."/>
            <person name="Richards S."/>
        </authorList>
    </citation>
    <scope>NUCLEOTIDE SEQUENCE</scope>
    <source>
        <strain evidence="12">HAZT.00-mixed</strain>
        <tissue evidence="12">Whole organism</tissue>
    </source>
</reference>
<comment type="catalytic activity">
    <reaction evidence="1 9">
        <text>S-ubiquitinyl-[E2 ubiquitin-conjugating enzyme]-L-cysteine + [acceptor protein]-L-lysine = [E2 ubiquitin-conjugating enzyme]-L-cysteine + N(6)-ubiquitinyl-[acceptor protein]-L-lysine.</text>
        <dbReference type="EC" id="2.3.2.27"/>
    </reaction>
</comment>